<feature type="chain" id="PRO_5009919519" description="Secreted protein" evidence="1">
    <location>
        <begin position="25"/>
        <end position="85"/>
    </location>
</feature>
<dbReference type="EMBL" id="FQYV01000027">
    <property type="protein sequence ID" value="SHJ82922.1"/>
    <property type="molecule type" value="Genomic_DNA"/>
</dbReference>
<evidence type="ECO:0008006" key="4">
    <source>
        <dbReference type="Google" id="ProtNLM"/>
    </source>
</evidence>
<sequence>MKTKILKFGMPLMAFLLAIVFAFATNGTQESDNALVTGYIYSNNNCVALSSHDCTVQGNDLCTIDFKQVYKTKSGTNCSIPLMRW</sequence>
<dbReference type="AlphaFoldDB" id="A0A1M6MHG5"/>
<dbReference type="OrthoDB" id="1454081at2"/>
<dbReference type="RefSeq" id="WP_073220959.1">
    <property type="nucleotide sequence ID" value="NZ_FNNS01000025.1"/>
</dbReference>
<organism evidence="2 3">
    <name type="scientific">Aequorivita viscosa</name>
    <dbReference type="NCBI Taxonomy" id="797419"/>
    <lineage>
        <taxon>Bacteria</taxon>
        <taxon>Pseudomonadati</taxon>
        <taxon>Bacteroidota</taxon>
        <taxon>Flavobacteriia</taxon>
        <taxon>Flavobacteriales</taxon>
        <taxon>Flavobacteriaceae</taxon>
        <taxon>Aequorivita</taxon>
    </lineage>
</organism>
<evidence type="ECO:0000313" key="2">
    <source>
        <dbReference type="EMBL" id="SHJ82922.1"/>
    </source>
</evidence>
<dbReference type="Proteomes" id="UP000184172">
    <property type="component" value="Unassembled WGS sequence"/>
</dbReference>
<dbReference type="Pfam" id="PF20130">
    <property type="entry name" value="DUF6520"/>
    <property type="match status" value="1"/>
</dbReference>
<keyword evidence="3" id="KW-1185">Reference proteome</keyword>
<evidence type="ECO:0000313" key="3">
    <source>
        <dbReference type="Proteomes" id="UP000184172"/>
    </source>
</evidence>
<feature type="signal peptide" evidence="1">
    <location>
        <begin position="1"/>
        <end position="24"/>
    </location>
</feature>
<proteinExistence type="predicted"/>
<dbReference type="InterPro" id="IPR045391">
    <property type="entry name" value="DUF6520"/>
</dbReference>
<reference evidence="3" key="1">
    <citation type="submission" date="2016-11" db="EMBL/GenBank/DDBJ databases">
        <authorList>
            <person name="Varghese N."/>
            <person name="Submissions S."/>
        </authorList>
    </citation>
    <scope>NUCLEOTIDE SEQUENCE [LARGE SCALE GENOMIC DNA]</scope>
    <source>
        <strain evidence="3">DSM 26349</strain>
    </source>
</reference>
<accession>A0A1M6MHG5</accession>
<evidence type="ECO:0000256" key="1">
    <source>
        <dbReference type="SAM" id="SignalP"/>
    </source>
</evidence>
<name>A0A1M6MHG5_9FLAO</name>
<keyword evidence="1" id="KW-0732">Signal</keyword>
<protein>
    <recommendedName>
        <fullName evidence="4">Secreted protein</fullName>
    </recommendedName>
</protein>
<gene>
    <name evidence="2" type="ORF">SAMN04487908_12727</name>
</gene>